<feature type="transmembrane region" description="Helical" evidence="4">
    <location>
        <begin position="271"/>
        <end position="293"/>
    </location>
</feature>
<dbReference type="SUPFAM" id="SSF58104">
    <property type="entry name" value="Methyl-accepting chemotaxis protein (MCP) signaling domain"/>
    <property type="match status" value="1"/>
</dbReference>
<accession>A0A2M9YH10</accession>
<evidence type="ECO:0000256" key="1">
    <source>
        <dbReference type="ARBA" id="ARBA00023224"/>
    </source>
</evidence>
<evidence type="ECO:0000256" key="4">
    <source>
        <dbReference type="SAM" id="Phobius"/>
    </source>
</evidence>
<dbReference type="SMART" id="SM00304">
    <property type="entry name" value="HAMP"/>
    <property type="match status" value="1"/>
</dbReference>
<keyword evidence="4" id="KW-0812">Transmembrane</keyword>
<keyword evidence="8" id="KW-1185">Reference proteome</keyword>
<organism evidence="7 8">
    <name type="scientific">Leptospira saintgironsiae</name>
    <dbReference type="NCBI Taxonomy" id="2023183"/>
    <lineage>
        <taxon>Bacteria</taxon>
        <taxon>Pseudomonadati</taxon>
        <taxon>Spirochaetota</taxon>
        <taxon>Spirochaetia</taxon>
        <taxon>Leptospirales</taxon>
        <taxon>Leptospiraceae</taxon>
        <taxon>Leptospira</taxon>
    </lineage>
</organism>
<dbReference type="PANTHER" id="PTHR32089:SF112">
    <property type="entry name" value="LYSOZYME-LIKE PROTEIN-RELATED"/>
    <property type="match status" value="1"/>
</dbReference>
<comment type="caution">
    <text evidence="7">The sequence shown here is derived from an EMBL/GenBank/DDBJ whole genome shotgun (WGS) entry which is preliminary data.</text>
</comment>
<dbReference type="CDD" id="cd06225">
    <property type="entry name" value="HAMP"/>
    <property type="match status" value="1"/>
</dbReference>
<evidence type="ECO:0000256" key="3">
    <source>
        <dbReference type="PROSITE-ProRule" id="PRU00284"/>
    </source>
</evidence>
<proteinExistence type="inferred from homology"/>
<dbReference type="GO" id="GO:0007165">
    <property type="term" value="P:signal transduction"/>
    <property type="evidence" value="ECO:0007669"/>
    <property type="project" value="UniProtKB-KW"/>
</dbReference>
<dbReference type="InterPro" id="IPR004089">
    <property type="entry name" value="MCPsignal_dom"/>
</dbReference>
<feature type="domain" description="Methyl-accepting transducer" evidence="5">
    <location>
        <begin position="380"/>
        <end position="616"/>
    </location>
</feature>
<dbReference type="PROSITE" id="PS50885">
    <property type="entry name" value="HAMP"/>
    <property type="match status" value="1"/>
</dbReference>
<dbReference type="PROSITE" id="PS50111">
    <property type="entry name" value="CHEMOTAXIS_TRANSDUC_2"/>
    <property type="match status" value="1"/>
</dbReference>
<keyword evidence="1 3" id="KW-0807">Transducer</keyword>
<reference evidence="7 8" key="1">
    <citation type="submission" date="2017-07" db="EMBL/GenBank/DDBJ databases">
        <title>Leptospira spp. isolated from tropical soils.</title>
        <authorList>
            <person name="Thibeaux R."/>
            <person name="Iraola G."/>
            <person name="Ferres I."/>
            <person name="Bierque E."/>
            <person name="Girault D."/>
            <person name="Soupe-Gilbert M.-E."/>
            <person name="Picardeau M."/>
            <person name="Goarant C."/>
        </authorList>
    </citation>
    <scope>NUCLEOTIDE SEQUENCE [LARGE SCALE GENOMIC DNA]</scope>
    <source>
        <strain evidence="7 8">FH4-C-A2</strain>
    </source>
</reference>
<sequence>MKNWKIWQRLLFLSAFLSLPYPFIIYFLVSEQNIRIGFAEKELSGVHLLRSVMRLWKDQKTDWSDRIATFDHDYKNSELKEGIASSWESSRKEFPDNGTSELSEKQISNLLKLNNHIGDISNLILDPDLDTYYLMDIVLIRIPMLYKLLEEIERLNQERGTKFESFQVRLVAKSGVLTETISGMDRGLSVILESSPEYKERLQVPYSNFKIGLENLNELISNVIDSNDYRRLLSEELYKNSLNTEELYKAASSSLQAGLVKRISGLKVRNYSILAFIFVLLSIPAIGLAITLFKVSSQIRKVVKRMEGIAVGKGDLTQRLDENAGAEFGEIAVSFNTFVERIKLVLTDVIKVTEGLREIADLNMSVSDSLEKTSTDNFSSIQELSATTEEIASSSEFVTGTVKQEIESLSLLTEKAGELSILIEKISNGIQIVKNATESMKQVANESESDLSFLVKTIEGISNSSDKIGKIVDIINEIAEKVELLALNASIESARAGEAGRGFAVVASEITKLADQTSQSILEIRKIVANNSEEAKAGKVAVDTSVNSWRVITSGVDSIFSGLNEMILLLPEELKIKDKLEESIIAIKERSMLINASTNEQKSALQEIASKVYRINESVEESNGSAKTLKARASEMNSQTNRLRDLVDSFRIH</sequence>
<dbReference type="OrthoDB" id="353878at2"/>
<evidence type="ECO:0000259" key="6">
    <source>
        <dbReference type="PROSITE" id="PS50885"/>
    </source>
</evidence>
<evidence type="ECO:0000313" key="7">
    <source>
        <dbReference type="EMBL" id="PJZ50784.1"/>
    </source>
</evidence>
<dbReference type="PANTHER" id="PTHR32089">
    <property type="entry name" value="METHYL-ACCEPTING CHEMOTAXIS PROTEIN MCPB"/>
    <property type="match status" value="1"/>
</dbReference>
<dbReference type="Gene3D" id="6.10.340.10">
    <property type="match status" value="1"/>
</dbReference>
<comment type="similarity">
    <text evidence="2">Belongs to the methyl-accepting chemotaxis (MCP) protein family.</text>
</comment>
<keyword evidence="4" id="KW-1133">Transmembrane helix</keyword>
<dbReference type="AlphaFoldDB" id="A0A2M9YH10"/>
<evidence type="ECO:0000313" key="8">
    <source>
        <dbReference type="Proteomes" id="UP000231926"/>
    </source>
</evidence>
<evidence type="ECO:0000259" key="5">
    <source>
        <dbReference type="PROSITE" id="PS50111"/>
    </source>
</evidence>
<dbReference type="Proteomes" id="UP000231926">
    <property type="component" value="Unassembled WGS sequence"/>
</dbReference>
<feature type="transmembrane region" description="Helical" evidence="4">
    <location>
        <begin position="6"/>
        <end position="29"/>
    </location>
</feature>
<dbReference type="GO" id="GO:0016020">
    <property type="term" value="C:membrane"/>
    <property type="evidence" value="ECO:0007669"/>
    <property type="project" value="InterPro"/>
</dbReference>
<feature type="domain" description="HAMP" evidence="6">
    <location>
        <begin position="293"/>
        <end position="347"/>
    </location>
</feature>
<dbReference type="SMART" id="SM00283">
    <property type="entry name" value="MA"/>
    <property type="match status" value="1"/>
</dbReference>
<dbReference type="RefSeq" id="WP_100708880.1">
    <property type="nucleotide sequence ID" value="NZ_NPDR01000001.1"/>
</dbReference>
<protein>
    <submittedName>
        <fullName evidence="7">Chemotaxis protein</fullName>
    </submittedName>
</protein>
<gene>
    <name evidence="7" type="ORF">CH362_03185</name>
</gene>
<evidence type="ECO:0000256" key="2">
    <source>
        <dbReference type="ARBA" id="ARBA00029447"/>
    </source>
</evidence>
<dbReference type="InterPro" id="IPR003660">
    <property type="entry name" value="HAMP_dom"/>
</dbReference>
<dbReference type="Gene3D" id="1.10.287.950">
    <property type="entry name" value="Methyl-accepting chemotaxis protein"/>
    <property type="match status" value="1"/>
</dbReference>
<name>A0A2M9YH10_9LEPT</name>
<keyword evidence="4" id="KW-0472">Membrane</keyword>
<dbReference type="Pfam" id="PF00672">
    <property type="entry name" value="HAMP"/>
    <property type="match status" value="1"/>
</dbReference>
<dbReference type="EMBL" id="NPDR01000001">
    <property type="protein sequence ID" value="PJZ50784.1"/>
    <property type="molecule type" value="Genomic_DNA"/>
</dbReference>
<dbReference type="Pfam" id="PF00015">
    <property type="entry name" value="MCPsignal"/>
    <property type="match status" value="1"/>
</dbReference>